<evidence type="ECO:0000313" key="4">
    <source>
        <dbReference type="Proteomes" id="UP001149090"/>
    </source>
</evidence>
<organism evidence="3 4">
    <name type="scientific">Anaeramoeba ignava</name>
    <name type="common">Anaerobic marine amoeba</name>
    <dbReference type="NCBI Taxonomy" id="1746090"/>
    <lineage>
        <taxon>Eukaryota</taxon>
        <taxon>Metamonada</taxon>
        <taxon>Anaeramoebidae</taxon>
        <taxon>Anaeramoeba</taxon>
    </lineage>
</organism>
<evidence type="ECO:0000313" key="3">
    <source>
        <dbReference type="EMBL" id="KAJ5076649.1"/>
    </source>
</evidence>
<dbReference type="Gene3D" id="3.10.450.50">
    <property type="match status" value="1"/>
</dbReference>
<dbReference type="InterPro" id="IPR032710">
    <property type="entry name" value="NTF2-like_dom_sf"/>
</dbReference>
<dbReference type="AlphaFoldDB" id="A0A9Q0RFD8"/>
<dbReference type="GO" id="GO:0005829">
    <property type="term" value="C:cytosol"/>
    <property type="evidence" value="ECO:0007669"/>
    <property type="project" value="TreeGrafter"/>
</dbReference>
<reference evidence="3" key="1">
    <citation type="submission" date="2022-10" db="EMBL/GenBank/DDBJ databases">
        <title>Novel sulphate-reducing endosymbionts in the free-living metamonad Anaeramoeba.</title>
        <authorList>
            <person name="Jerlstrom-Hultqvist J."/>
            <person name="Cepicka I."/>
            <person name="Gallot-Lavallee L."/>
            <person name="Salas-Leiva D."/>
            <person name="Curtis B.A."/>
            <person name="Zahonova K."/>
            <person name="Pipaliya S."/>
            <person name="Dacks J."/>
            <person name="Roger A.J."/>
        </authorList>
    </citation>
    <scope>NUCLEOTIDE SEQUENCE</scope>
    <source>
        <strain evidence="3">BMAN</strain>
    </source>
</reference>
<comment type="caution">
    <text evidence="3">The sequence shown here is derived from an EMBL/GenBank/DDBJ whole genome shotgun (WGS) entry which is preliminary data.</text>
</comment>
<keyword evidence="1" id="KW-0694">RNA-binding</keyword>
<dbReference type="InterPro" id="IPR018222">
    <property type="entry name" value="Nuclear_transport_factor_2_euk"/>
</dbReference>
<sequence>MQDSQIIEFIQNYYDLLKNNPTNLSSFYNKSSLIEWDNTKQDPNTFFSSVKNMNISVEVYSLDHQHITYNDFDANLVTVHGLLQNQNTQFTQTFIIATLNQNYFILLDNLSPITN</sequence>
<name>A0A9Q0RFD8_ANAIG</name>
<feature type="domain" description="NTF2" evidence="2">
    <location>
        <begin position="5"/>
        <end position="112"/>
    </location>
</feature>
<keyword evidence="4" id="KW-1185">Reference proteome</keyword>
<dbReference type="EMBL" id="JAPDFW010000060">
    <property type="protein sequence ID" value="KAJ5076649.1"/>
    <property type="molecule type" value="Genomic_DNA"/>
</dbReference>
<dbReference type="GO" id="GO:1990904">
    <property type="term" value="C:ribonucleoprotein complex"/>
    <property type="evidence" value="ECO:0007669"/>
    <property type="project" value="TreeGrafter"/>
</dbReference>
<proteinExistence type="predicted"/>
<gene>
    <name evidence="3" type="ORF">M0811_06229</name>
</gene>
<accession>A0A9Q0RFD8</accession>
<dbReference type="InterPro" id="IPR002075">
    <property type="entry name" value="NTF2_dom"/>
</dbReference>
<protein>
    <submittedName>
        <fullName evidence="3">Nuclear transport factor 2</fullName>
    </submittedName>
</protein>
<dbReference type="Pfam" id="PF02136">
    <property type="entry name" value="NTF2"/>
    <property type="match status" value="1"/>
</dbReference>
<evidence type="ECO:0000256" key="1">
    <source>
        <dbReference type="ARBA" id="ARBA00022884"/>
    </source>
</evidence>
<dbReference type="InterPro" id="IPR039539">
    <property type="entry name" value="Ras_GTPase_bind_prot"/>
</dbReference>
<dbReference type="PANTHER" id="PTHR10693">
    <property type="entry name" value="RAS GTPASE-ACTIVATING PROTEIN-BINDING PROTEIN"/>
    <property type="match status" value="1"/>
</dbReference>
<dbReference type="GO" id="GO:0003729">
    <property type="term" value="F:mRNA binding"/>
    <property type="evidence" value="ECO:0007669"/>
    <property type="project" value="TreeGrafter"/>
</dbReference>
<dbReference type="PANTHER" id="PTHR10693:SF20">
    <property type="entry name" value="AT27578P"/>
    <property type="match status" value="1"/>
</dbReference>
<dbReference type="Proteomes" id="UP001149090">
    <property type="component" value="Unassembled WGS sequence"/>
</dbReference>
<dbReference type="PROSITE" id="PS50177">
    <property type="entry name" value="NTF2_DOMAIN"/>
    <property type="match status" value="1"/>
</dbReference>
<evidence type="ECO:0000259" key="2">
    <source>
        <dbReference type="PROSITE" id="PS50177"/>
    </source>
</evidence>
<dbReference type="SUPFAM" id="SSF54427">
    <property type="entry name" value="NTF2-like"/>
    <property type="match status" value="1"/>
</dbReference>